<evidence type="ECO:0000313" key="5">
    <source>
        <dbReference type="EMBL" id="WCE71715.1"/>
    </source>
</evidence>
<sequence length="433" mass="46427">MREGLTGSRIRERRVMAGLKQAELAQQSGISASYLNLIEHNRRRIGGKLLLNIAHALGVEPQALTEGAEAALIATLREAAEDAGLTGPESDRADEFAGRFPGWAKVLANSQRRIAALEQTVEALSDRLAHDPQLATSMHELLSTAAAIRSTAAILAETDSLQAEWRDRFHANIHQDSRRLSDSAQALVTYFDSAAETREVAHSPQAEVESFLAAHDYRFDPLEEARAPQAAIAALVEQADTLKTKAARHIATGVLQQIARDAAALPLARLARLERVAGEMGHDPAELAQALDQPMGRVLRRLASLPDLGAGLVVCDRSGSVTFAKSIEGFTVPRFGACCPLWPLFAVQGQPGLVMKSRVMQMGRGQAEFEAIATCEVQAAAAYNTPPLSQSVMLLLPVPSGAAPAQPVGATCRICPVEGCRARREPSILREGI</sequence>
<evidence type="ECO:0000259" key="4">
    <source>
        <dbReference type="PROSITE" id="PS50943"/>
    </source>
</evidence>
<dbReference type="SUPFAM" id="SSF47413">
    <property type="entry name" value="lambda repressor-like DNA-binding domains"/>
    <property type="match status" value="1"/>
</dbReference>
<feature type="domain" description="HTH cro/C1-type" evidence="4">
    <location>
        <begin position="10"/>
        <end position="64"/>
    </location>
</feature>
<dbReference type="GO" id="GO:0005829">
    <property type="term" value="C:cytosol"/>
    <property type="evidence" value="ECO:0007669"/>
    <property type="project" value="TreeGrafter"/>
</dbReference>
<dbReference type="PROSITE" id="PS50943">
    <property type="entry name" value="HTH_CROC1"/>
    <property type="match status" value="1"/>
</dbReference>
<evidence type="ECO:0000256" key="2">
    <source>
        <dbReference type="ARBA" id="ARBA00023125"/>
    </source>
</evidence>
<dbReference type="GO" id="GO:0003677">
    <property type="term" value="F:DNA binding"/>
    <property type="evidence" value="ECO:0007669"/>
    <property type="project" value="UniProtKB-KW"/>
</dbReference>
<protein>
    <submittedName>
        <fullName evidence="5">Helix-turn-helix domain-containing protein</fullName>
    </submittedName>
</protein>
<evidence type="ECO:0000256" key="3">
    <source>
        <dbReference type="ARBA" id="ARBA00023163"/>
    </source>
</evidence>
<dbReference type="Gene3D" id="1.10.260.40">
    <property type="entry name" value="lambda repressor-like DNA-binding domains"/>
    <property type="match status" value="1"/>
</dbReference>
<dbReference type="RefSeq" id="WP_271689858.1">
    <property type="nucleotide sequence ID" value="NZ_CP116423.1"/>
</dbReference>
<proteinExistence type="predicted"/>
<dbReference type="PANTHER" id="PTHR46797:SF23">
    <property type="entry name" value="HTH-TYPE TRANSCRIPTIONAL REGULATOR SUTR"/>
    <property type="match status" value="1"/>
</dbReference>
<keyword evidence="2" id="KW-0238">DNA-binding</keyword>
<keyword evidence="3" id="KW-0804">Transcription</keyword>
<dbReference type="InterPro" id="IPR001387">
    <property type="entry name" value="Cro/C1-type_HTH"/>
</dbReference>
<gene>
    <name evidence="5" type="ORF">PL336_07765</name>
</gene>
<evidence type="ECO:0000313" key="6">
    <source>
        <dbReference type="Proteomes" id="UP001210770"/>
    </source>
</evidence>
<evidence type="ECO:0000256" key="1">
    <source>
        <dbReference type="ARBA" id="ARBA00023015"/>
    </source>
</evidence>
<dbReference type="Pfam" id="PF01381">
    <property type="entry name" value="HTH_3"/>
    <property type="match status" value="1"/>
</dbReference>
<dbReference type="PANTHER" id="PTHR46797">
    <property type="entry name" value="HTH-TYPE TRANSCRIPTIONAL REGULATOR"/>
    <property type="match status" value="1"/>
</dbReference>
<accession>A0AAX3LT15</accession>
<dbReference type="SMART" id="SM00530">
    <property type="entry name" value="HTH_XRE"/>
    <property type="match status" value="1"/>
</dbReference>
<organism evidence="5 6">
    <name type="scientific">Sulfitobacter faviae</name>
    <dbReference type="NCBI Taxonomy" id="1775881"/>
    <lineage>
        <taxon>Bacteria</taxon>
        <taxon>Pseudomonadati</taxon>
        <taxon>Pseudomonadota</taxon>
        <taxon>Alphaproteobacteria</taxon>
        <taxon>Rhodobacterales</taxon>
        <taxon>Roseobacteraceae</taxon>
        <taxon>Sulfitobacter</taxon>
    </lineage>
</organism>
<keyword evidence="1" id="KW-0805">Transcription regulation</keyword>
<dbReference type="InterPro" id="IPR010982">
    <property type="entry name" value="Lambda_DNA-bd_dom_sf"/>
</dbReference>
<dbReference type="Proteomes" id="UP001210770">
    <property type="component" value="Chromosome"/>
</dbReference>
<dbReference type="AlphaFoldDB" id="A0AAX3LT15"/>
<dbReference type="CDD" id="cd00093">
    <property type="entry name" value="HTH_XRE"/>
    <property type="match status" value="1"/>
</dbReference>
<dbReference type="InterPro" id="IPR050807">
    <property type="entry name" value="TransReg_Diox_bact_type"/>
</dbReference>
<dbReference type="Pfam" id="PF09856">
    <property type="entry name" value="ScfRs"/>
    <property type="match status" value="1"/>
</dbReference>
<dbReference type="InterPro" id="IPR018653">
    <property type="entry name" value="ScfR_C"/>
</dbReference>
<dbReference type="GO" id="GO:0003700">
    <property type="term" value="F:DNA-binding transcription factor activity"/>
    <property type="evidence" value="ECO:0007669"/>
    <property type="project" value="TreeGrafter"/>
</dbReference>
<name>A0AAX3LT15_9RHOB</name>
<dbReference type="EMBL" id="CP116423">
    <property type="protein sequence ID" value="WCE71715.1"/>
    <property type="molecule type" value="Genomic_DNA"/>
</dbReference>
<reference evidence="5" key="1">
    <citation type="submission" date="2023-01" db="EMBL/GenBank/DDBJ databases">
        <title>Comparative genomic analysis of cold water coral derived Sulfitobacter faviae: insights into their metabolism and habitat adaptation.</title>
        <authorList>
            <person name="Guo Y."/>
            <person name="Lin S."/>
            <person name="Huang Z."/>
            <person name="Tang K."/>
            <person name="Wang X."/>
        </authorList>
    </citation>
    <scope>NUCLEOTIDE SEQUENCE</scope>
    <source>
        <strain evidence="5">SCSIO W_1865</strain>
    </source>
</reference>